<dbReference type="InterPro" id="IPR029039">
    <property type="entry name" value="Flavoprotein-like_sf"/>
</dbReference>
<dbReference type="GO" id="GO:0010181">
    <property type="term" value="F:FMN binding"/>
    <property type="evidence" value="ECO:0007669"/>
    <property type="project" value="TreeGrafter"/>
</dbReference>
<evidence type="ECO:0000259" key="1">
    <source>
        <dbReference type="Pfam" id="PF03358"/>
    </source>
</evidence>
<dbReference type="EMBL" id="FNCP01000016">
    <property type="protein sequence ID" value="SDH65321.1"/>
    <property type="molecule type" value="Genomic_DNA"/>
</dbReference>
<dbReference type="GO" id="GO:0005829">
    <property type="term" value="C:cytosol"/>
    <property type="evidence" value="ECO:0007669"/>
    <property type="project" value="TreeGrafter"/>
</dbReference>
<dbReference type="PANTHER" id="PTHR30543">
    <property type="entry name" value="CHROMATE REDUCTASE"/>
    <property type="match status" value="1"/>
</dbReference>
<dbReference type="GO" id="GO:0016491">
    <property type="term" value="F:oxidoreductase activity"/>
    <property type="evidence" value="ECO:0007669"/>
    <property type="project" value="InterPro"/>
</dbReference>
<gene>
    <name evidence="2" type="ORF">SAMN05443529_11663</name>
</gene>
<name>A0A1G8E5Z3_9FIRM</name>
<keyword evidence="3" id="KW-1185">Reference proteome</keyword>
<dbReference type="AlphaFoldDB" id="A0A1G8E5Z3"/>
<evidence type="ECO:0000313" key="2">
    <source>
        <dbReference type="EMBL" id="SDH65321.1"/>
    </source>
</evidence>
<proteinExistence type="predicted"/>
<dbReference type="InterPro" id="IPR050712">
    <property type="entry name" value="NAD(P)H-dep_reductase"/>
</dbReference>
<dbReference type="STRING" id="1121419.SAMN05443529_11663"/>
<dbReference type="OrthoDB" id="9806724at2"/>
<dbReference type="InterPro" id="IPR005025">
    <property type="entry name" value="FMN_Rdtase-like_dom"/>
</dbReference>
<dbReference type="Pfam" id="PF03358">
    <property type="entry name" value="FMN_red"/>
    <property type="match status" value="1"/>
</dbReference>
<sequence length="190" mass="20902">MEKVIKIIGFTGSLRRNSYNKAALNAAKELLPAGANLEIVDLSLIPFFNEDLESEGIPEAVVQFKQKLAEADAILISTPEYNYSIPPVLKNALDWASRGTVLPLSGKPLAIMSASPGIFGGARVQYHLRQVCVVLNLLPLNKPEVFIMSAHTKFDPSGKLIDEYSRNAITKLLQALVNKTREMMDYQESG</sequence>
<dbReference type="SUPFAM" id="SSF52218">
    <property type="entry name" value="Flavoproteins"/>
    <property type="match status" value="1"/>
</dbReference>
<dbReference type="Proteomes" id="UP000198656">
    <property type="component" value="Unassembled WGS sequence"/>
</dbReference>
<dbReference type="Gene3D" id="3.40.50.360">
    <property type="match status" value="1"/>
</dbReference>
<accession>A0A1G8E5Z3</accession>
<dbReference type="RefSeq" id="WP_092334248.1">
    <property type="nucleotide sequence ID" value="NZ_FNCP01000016.1"/>
</dbReference>
<organism evidence="2 3">
    <name type="scientific">Desulfosporosinus hippei DSM 8344</name>
    <dbReference type="NCBI Taxonomy" id="1121419"/>
    <lineage>
        <taxon>Bacteria</taxon>
        <taxon>Bacillati</taxon>
        <taxon>Bacillota</taxon>
        <taxon>Clostridia</taxon>
        <taxon>Eubacteriales</taxon>
        <taxon>Desulfitobacteriaceae</taxon>
        <taxon>Desulfosporosinus</taxon>
    </lineage>
</organism>
<dbReference type="PANTHER" id="PTHR30543:SF21">
    <property type="entry name" value="NAD(P)H-DEPENDENT FMN REDUCTASE LOT6"/>
    <property type="match status" value="1"/>
</dbReference>
<evidence type="ECO:0000313" key="3">
    <source>
        <dbReference type="Proteomes" id="UP000198656"/>
    </source>
</evidence>
<protein>
    <submittedName>
        <fullName evidence="2">Chromate reductase</fullName>
    </submittedName>
</protein>
<reference evidence="3" key="1">
    <citation type="submission" date="2016-10" db="EMBL/GenBank/DDBJ databases">
        <authorList>
            <person name="Varghese N."/>
            <person name="Submissions S."/>
        </authorList>
    </citation>
    <scope>NUCLEOTIDE SEQUENCE [LARGE SCALE GENOMIC DNA]</scope>
    <source>
        <strain evidence="3">DSM 8344</strain>
    </source>
</reference>
<feature type="domain" description="NADPH-dependent FMN reductase-like" evidence="1">
    <location>
        <begin position="5"/>
        <end position="151"/>
    </location>
</feature>